<feature type="transmembrane region" description="Helical" evidence="1">
    <location>
        <begin position="41"/>
        <end position="62"/>
    </location>
</feature>
<feature type="transmembrane region" description="Helical" evidence="1">
    <location>
        <begin position="218"/>
        <end position="236"/>
    </location>
</feature>
<dbReference type="InterPro" id="IPR002656">
    <property type="entry name" value="Acyl_transf_3_dom"/>
</dbReference>
<gene>
    <name evidence="3" type="ORF">PRLR5076_09710</name>
</gene>
<keyword evidence="1" id="KW-1133">Transmembrane helix</keyword>
<feature type="transmembrane region" description="Helical" evidence="1">
    <location>
        <begin position="187"/>
        <end position="206"/>
    </location>
</feature>
<dbReference type="PANTHER" id="PTHR37312:SF1">
    <property type="entry name" value="MEMBRANE-BOUND ACYLTRANSFERASE YKRP-RELATED"/>
    <property type="match status" value="1"/>
</dbReference>
<evidence type="ECO:0000256" key="1">
    <source>
        <dbReference type="SAM" id="Phobius"/>
    </source>
</evidence>
<protein>
    <recommendedName>
        <fullName evidence="2">Acyltransferase 3 domain-containing protein</fullName>
    </recommendedName>
</protein>
<feature type="transmembrane region" description="Helical" evidence="1">
    <location>
        <begin position="119"/>
        <end position="138"/>
    </location>
</feature>
<feature type="transmembrane region" description="Helical" evidence="1">
    <location>
        <begin position="18"/>
        <end position="35"/>
    </location>
</feature>
<accession>A0A9R1C8S8</accession>
<sequence length="316" mass="35565">MGGTRSATKGKRIDELDLLKCLFILLMIAFHLAYFGDGHPYVKNFVYTFHMPGFLLISGYLMNVDKPVRAFARTLLWLLVPYVVMESGYVVMASVLPIRDHISGLTPAVFLSKLFLHPLGPYWYLHTLIICRAIYYATFRWIRLSTLSRFIIIGMAFYGLSVAGLVSAGCVLYFLLGAVVRQSRQPFLSIFHGSWLAAVPLLVLFLSPSCFNRESLGGVLIVYLTISLALAAFPYIRRSRRLWLFLGRNSLVLYIFSPLFTICCKAFIPFLAFDGTRMLFLLVSLPVCVGGSLAVARLLDIVHLSPLLFGRKRSLI</sequence>
<evidence type="ECO:0000313" key="3">
    <source>
        <dbReference type="EMBL" id="GJG58120.1"/>
    </source>
</evidence>
<keyword evidence="1" id="KW-0812">Transmembrane</keyword>
<keyword evidence="4" id="KW-1185">Reference proteome</keyword>
<dbReference type="Proteomes" id="UP000825483">
    <property type="component" value="Unassembled WGS sequence"/>
</dbReference>
<feature type="transmembrane region" description="Helical" evidence="1">
    <location>
        <begin position="150"/>
        <end position="175"/>
    </location>
</feature>
<dbReference type="GO" id="GO:0016747">
    <property type="term" value="F:acyltransferase activity, transferring groups other than amino-acyl groups"/>
    <property type="evidence" value="ECO:0007669"/>
    <property type="project" value="InterPro"/>
</dbReference>
<feature type="domain" description="Acyltransferase 3" evidence="2">
    <location>
        <begin position="14"/>
        <end position="296"/>
    </location>
</feature>
<dbReference type="EMBL" id="BPUB01000001">
    <property type="protein sequence ID" value="GJG58120.1"/>
    <property type="molecule type" value="Genomic_DNA"/>
</dbReference>
<organism evidence="3 4">
    <name type="scientific">Prevotella lacticifex</name>
    <dbReference type="NCBI Taxonomy" id="2854755"/>
    <lineage>
        <taxon>Bacteria</taxon>
        <taxon>Pseudomonadati</taxon>
        <taxon>Bacteroidota</taxon>
        <taxon>Bacteroidia</taxon>
        <taxon>Bacteroidales</taxon>
        <taxon>Prevotellaceae</taxon>
        <taxon>Prevotella</taxon>
    </lineage>
</organism>
<dbReference type="AlphaFoldDB" id="A0A9R1C8S8"/>
<feature type="transmembrane region" description="Helical" evidence="1">
    <location>
        <begin position="74"/>
        <end position="99"/>
    </location>
</feature>
<proteinExistence type="predicted"/>
<feature type="transmembrane region" description="Helical" evidence="1">
    <location>
        <begin position="279"/>
        <end position="299"/>
    </location>
</feature>
<dbReference type="PANTHER" id="PTHR37312">
    <property type="entry name" value="MEMBRANE-BOUND ACYLTRANSFERASE YKRP-RELATED"/>
    <property type="match status" value="1"/>
</dbReference>
<evidence type="ECO:0000313" key="4">
    <source>
        <dbReference type="Proteomes" id="UP000825483"/>
    </source>
</evidence>
<comment type="caution">
    <text evidence="3">The sequence shown here is derived from an EMBL/GenBank/DDBJ whole genome shotgun (WGS) entry which is preliminary data.</text>
</comment>
<dbReference type="InterPro" id="IPR052734">
    <property type="entry name" value="Nod_factor_acetyltransferase"/>
</dbReference>
<dbReference type="Pfam" id="PF01757">
    <property type="entry name" value="Acyl_transf_3"/>
    <property type="match status" value="1"/>
</dbReference>
<evidence type="ECO:0000259" key="2">
    <source>
        <dbReference type="Pfam" id="PF01757"/>
    </source>
</evidence>
<keyword evidence="1" id="KW-0472">Membrane</keyword>
<reference evidence="3" key="1">
    <citation type="journal article" date="2022" name="Int. J. Syst. Evol. Microbiol.">
        <title>Prevotella lacticifex sp. nov., isolated from the rumen of cows.</title>
        <authorList>
            <person name="Shinkai T."/>
            <person name="Ikeyama N."/>
            <person name="Kumagai M."/>
            <person name="Ohmori H."/>
            <person name="Sakamoto M."/>
            <person name="Ohkuma M."/>
            <person name="Mitsumori M."/>
        </authorList>
    </citation>
    <scope>NUCLEOTIDE SEQUENCE</scope>
    <source>
        <strain evidence="3">R5076</strain>
    </source>
</reference>
<feature type="transmembrane region" description="Helical" evidence="1">
    <location>
        <begin position="251"/>
        <end position="272"/>
    </location>
</feature>
<name>A0A9R1C8S8_9BACT</name>